<dbReference type="EMBL" id="ML120308">
    <property type="protein sequence ID" value="RPA70523.1"/>
    <property type="molecule type" value="Genomic_DNA"/>
</dbReference>
<sequence>NDSFPYGQRQVEHSEEAEDEEEGEEVDVKVMQRRRIVLDDDDEEEEGEEEALQGQVTGAGKSSKYYDDDSDVYNLDQIDTERGFESDRDELAGDSFLAGLQTDYSEMEVGTQPVYTEMDSQIDRDFDGRILEEEDDIVSPSPSETSELYNREESDVDDEDEDETYRPKIKEATPVEDEDDEEDEGPDCDEDRDLDVDILPSSPPRSPSPEGHRTPQTPQRSSNQYFKKKPLVSEPVSPSPTKHPALYKVGKTMSPYKPGTGFRYQSRDNRTHTSVTGTGLFGASRSTARPLARPQSPAQQHRSSSVASNRSDASDMSAGSAADTCTAGVKYKRESDFKGTALGHSLLPWTL</sequence>
<feature type="non-terminal residue" evidence="2">
    <location>
        <position position="1"/>
    </location>
</feature>
<proteinExistence type="predicted"/>
<evidence type="ECO:0000256" key="1">
    <source>
        <dbReference type="SAM" id="MobiDB-lite"/>
    </source>
</evidence>
<organism evidence="2 3">
    <name type="scientific">Ascobolus immersus RN42</name>
    <dbReference type="NCBI Taxonomy" id="1160509"/>
    <lineage>
        <taxon>Eukaryota</taxon>
        <taxon>Fungi</taxon>
        <taxon>Dikarya</taxon>
        <taxon>Ascomycota</taxon>
        <taxon>Pezizomycotina</taxon>
        <taxon>Pezizomycetes</taxon>
        <taxon>Pezizales</taxon>
        <taxon>Ascobolaceae</taxon>
        <taxon>Ascobolus</taxon>
    </lineage>
</organism>
<feature type="compositionally biased region" description="Basic and acidic residues" evidence="1">
    <location>
        <begin position="121"/>
        <end position="131"/>
    </location>
</feature>
<reference evidence="2 3" key="1">
    <citation type="journal article" date="2018" name="Nat. Ecol. Evol.">
        <title>Pezizomycetes genomes reveal the molecular basis of ectomycorrhizal truffle lifestyle.</title>
        <authorList>
            <person name="Murat C."/>
            <person name="Payen T."/>
            <person name="Noel B."/>
            <person name="Kuo A."/>
            <person name="Morin E."/>
            <person name="Chen J."/>
            <person name="Kohler A."/>
            <person name="Krizsan K."/>
            <person name="Balestrini R."/>
            <person name="Da Silva C."/>
            <person name="Montanini B."/>
            <person name="Hainaut M."/>
            <person name="Levati E."/>
            <person name="Barry K.W."/>
            <person name="Belfiori B."/>
            <person name="Cichocki N."/>
            <person name="Clum A."/>
            <person name="Dockter R.B."/>
            <person name="Fauchery L."/>
            <person name="Guy J."/>
            <person name="Iotti M."/>
            <person name="Le Tacon F."/>
            <person name="Lindquist E.A."/>
            <person name="Lipzen A."/>
            <person name="Malagnac F."/>
            <person name="Mello A."/>
            <person name="Molinier V."/>
            <person name="Miyauchi S."/>
            <person name="Poulain J."/>
            <person name="Riccioni C."/>
            <person name="Rubini A."/>
            <person name="Sitrit Y."/>
            <person name="Splivallo R."/>
            <person name="Traeger S."/>
            <person name="Wang M."/>
            <person name="Zifcakova L."/>
            <person name="Wipf D."/>
            <person name="Zambonelli A."/>
            <person name="Paolocci F."/>
            <person name="Nowrousian M."/>
            <person name="Ottonello S."/>
            <person name="Baldrian P."/>
            <person name="Spatafora J.W."/>
            <person name="Henrissat B."/>
            <person name="Nagy L.G."/>
            <person name="Aury J.M."/>
            <person name="Wincker P."/>
            <person name="Grigoriev I.V."/>
            <person name="Bonfante P."/>
            <person name="Martin F.M."/>
        </authorList>
    </citation>
    <scope>NUCLEOTIDE SEQUENCE [LARGE SCALE GENOMIC DNA]</scope>
    <source>
        <strain evidence="2 3">RN42</strain>
    </source>
</reference>
<feature type="region of interest" description="Disordered" evidence="1">
    <location>
        <begin position="1"/>
        <end position="72"/>
    </location>
</feature>
<feature type="compositionally biased region" description="Acidic residues" evidence="1">
    <location>
        <begin position="39"/>
        <end position="51"/>
    </location>
</feature>
<evidence type="ECO:0000313" key="2">
    <source>
        <dbReference type="EMBL" id="RPA70523.1"/>
    </source>
</evidence>
<feature type="compositionally biased region" description="Acidic residues" evidence="1">
    <location>
        <begin position="154"/>
        <end position="163"/>
    </location>
</feature>
<feature type="compositionally biased region" description="Acidic residues" evidence="1">
    <location>
        <begin position="174"/>
        <end position="196"/>
    </location>
</feature>
<feature type="region of interest" description="Disordered" evidence="1">
    <location>
        <begin position="103"/>
        <end position="325"/>
    </location>
</feature>
<gene>
    <name evidence="2" type="ORF">BJ508DRAFT_337116</name>
</gene>
<evidence type="ECO:0000313" key="3">
    <source>
        <dbReference type="Proteomes" id="UP000275078"/>
    </source>
</evidence>
<feature type="compositionally biased region" description="Basic and acidic residues" evidence="1">
    <location>
        <begin position="164"/>
        <end position="173"/>
    </location>
</feature>
<feature type="compositionally biased region" description="Acidic residues" evidence="1">
    <location>
        <begin position="15"/>
        <end position="25"/>
    </location>
</feature>
<feature type="compositionally biased region" description="Low complexity" evidence="1">
    <location>
        <begin position="302"/>
        <end position="323"/>
    </location>
</feature>
<name>A0A3N4H670_ASCIM</name>
<feature type="compositionally biased region" description="Polar residues" evidence="1">
    <location>
        <begin position="214"/>
        <end position="225"/>
    </location>
</feature>
<keyword evidence="3" id="KW-1185">Reference proteome</keyword>
<accession>A0A3N4H670</accession>
<protein>
    <submittedName>
        <fullName evidence="2">Uncharacterized protein</fullName>
    </submittedName>
</protein>
<dbReference type="Proteomes" id="UP000275078">
    <property type="component" value="Unassembled WGS sequence"/>
</dbReference>
<dbReference type="AlphaFoldDB" id="A0A3N4H670"/>